<evidence type="ECO:0000256" key="1">
    <source>
        <dbReference type="SAM" id="MobiDB-lite"/>
    </source>
</evidence>
<proteinExistence type="predicted"/>
<gene>
    <name evidence="2" type="ORF">S01H1_72610</name>
</gene>
<organism evidence="2">
    <name type="scientific">marine sediment metagenome</name>
    <dbReference type="NCBI Taxonomy" id="412755"/>
    <lineage>
        <taxon>unclassified sequences</taxon>
        <taxon>metagenomes</taxon>
        <taxon>ecological metagenomes</taxon>
    </lineage>
</organism>
<reference evidence="2" key="1">
    <citation type="journal article" date="2014" name="Front. Microbiol.">
        <title>High frequency of phylogenetically diverse reductive dehalogenase-homologous genes in deep subseafloor sedimentary metagenomes.</title>
        <authorList>
            <person name="Kawai M."/>
            <person name="Futagami T."/>
            <person name="Toyoda A."/>
            <person name="Takaki Y."/>
            <person name="Nishi S."/>
            <person name="Hori S."/>
            <person name="Arai W."/>
            <person name="Tsubouchi T."/>
            <person name="Morono Y."/>
            <person name="Uchiyama I."/>
            <person name="Ito T."/>
            <person name="Fujiyama A."/>
            <person name="Inagaki F."/>
            <person name="Takami H."/>
        </authorList>
    </citation>
    <scope>NUCLEOTIDE SEQUENCE</scope>
    <source>
        <strain evidence="2">Expedition CK06-06</strain>
    </source>
</reference>
<name>X0X0R9_9ZZZZ</name>
<comment type="caution">
    <text evidence="2">The sequence shown here is derived from an EMBL/GenBank/DDBJ whole genome shotgun (WGS) entry which is preliminary data.</text>
</comment>
<accession>X0X0R9</accession>
<feature type="non-terminal residue" evidence="2">
    <location>
        <position position="1"/>
    </location>
</feature>
<evidence type="ECO:0000313" key="2">
    <source>
        <dbReference type="EMBL" id="GAG36590.1"/>
    </source>
</evidence>
<protein>
    <submittedName>
        <fullName evidence="2">Uncharacterized protein</fullName>
    </submittedName>
</protein>
<feature type="region of interest" description="Disordered" evidence="1">
    <location>
        <begin position="1"/>
        <end position="42"/>
    </location>
</feature>
<sequence>FALHINDGAPDAPAPTGPLEKPAEPVEADTTEPGQDVRFSGGGVVVRPIEPEKLEKRKTFVEFQLLDATEQRNPVPGEKVRVRLPDGSVHESVTNAQGIVRFDDIDPGNAEIQFPDRDDNEWQLLRIEGADS</sequence>
<dbReference type="InterPro" id="IPR013783">
    <property type="entry name" value="Ig-like_fold"/>
</dbReference>
<dbReference type="EMBL" id="BARS01048447">
    <property type="protein sequence ID" value="GAG36590.1"/>
    <property type="molecule type" value="Genomic_DNA"/>
</dbReference>
<dbReference type="Gene3D" id="2.60.40.10">
    <property type="entry name" value="Immunoglobulins"/>
    <property type="match status" value="1"/>
</dbReference>
<dbReference type="AlphaFoldDB" id="X0X0R9"/>